<dbReference type="Proteomes" id="UP000248916">
    <property type="component" value="Unassembled WGS sequence"/>
</dbReference>
<proteinExistence type="predicted"/>
<sequence>MVKKTDNPNSLNSIKAKKVETVPSAQNWVAATIDAHGLDPTSDPLTEGVIRLASFIVGFNTPFPKQRRVDLERWAIAD</sequence>
<comment type="caution">
    <text evidence="1">The sequence shown here is derived from an EMBL/GenBank/DDBJ whole genome shotgun (WGS) entry which is preliminary data.</text>
</comment>
<evidence type="ECO:0000313" key="2">
    <source>
        <dbReference type="Proteomes" id="UP000248916"/>
    </source>
</evidence>
<accession>A0A2W7NBX3</accession>
<name>A0A2W7NBX3_9RHOB</name>
<evidence type="ECO:0000313" key="1">
    <source>
        <dbReference type="EMBL" id="PZX14224.1"/>
    </source>
</evidence>
<protein>
    <submittedName>
        <fullName evidence="1">Uncharacterized protein</fullName>
    </submittedName>
</protein>
<keyword evidence="2" id="KW-1185">Reference proteome</keyword>
<organism evidence="1 2">
    <name type="scientific">Palleronia aestuarii</name>
    <dbReference type="NCBI Taxonomy" id="568105"/>
    <lineage>
        <taxon>Bacteria</taxon>
        <taxon>Pseudomonadati</taxon>
        <taxon>Pseudomonadota</taxon>
        <taxon>Alphaproteobacteria</taxon>
        <taxon>Rhodobacterales</taxon>
        <taxon>Roseobacteraceae</taxon>
        <taxon>Palleronia</taxon>
    </lineage>
</organism>
<dbReference type="EMBL" id="QKZL01000015">
    <property type="protein sequence ID" value="PZX14224.1"/>
    <property type="molecule type" value="Genomic_DNA"/>
</dbReference>
<gene>
    <name evidence="1" type="ORF">LX81_03023</name>
</gene>
<reference evidence="1 2" key="1">
    <citation type="submission" date="2018-06" db="EMBL/GenBank/DDBJ databases">
        <title>Genomic Encyclopedia of Archaeal and Bacterial Type Strains, Phase II (KMG-II): from individual species to whole genera.</title>
        <authorList>
            <person name="Goeker M."/>
        </authorList>
    </citation>
    <scope>NUCLEOTIDE SEQUENCE [LARGE SCALE GENOMIC DNA]</scope>
    <source>
        <strain evidence="1 2">DSM 22009</strain>
    </source>
</reference>
<dbReference type="AlphaFoldDB" id="A0A2W7NBX3"/>